<feature type="coiled-coil region" evidence="1">
    <location>
        <begin position="225"/>
        <end position="259"/>
    </location>
</feature>
<sequence>MNSDAQQQVRQLQQQLAAREQEVAALREIAEAATELQSQDVQAAKVIELSKKNRSLNLMLEKERQKVAKLQQSLSQASAGKEAGAGKPAEAKEGNAELEALTKEIAAGKEKVAVMTKKIGQLEAKVFLLEGENRKLVRALVREVGEEMPLAKVVDEGSDWKGRREQIIHLKDTIKQLREAAAAGSSTAASAAGLQAAASNSSLAKHESAHRSVIGKLNKERGAEFERMVGELAAAHREKEQLRLQYAGAASRRKVLEAEVVTLKDKLAVVLGKTQNDDKLIAALRSELAMASSRGQAAAAGSAAGRAAAGGGMPEVLQLRSRCGQLEEQVEQQQKIIRYLQAQQGGPGGERLDQLQDENEELRQQLAALQDDLEEASRQRPGTSGMSSALRQQVLTLQEDNNQLRQQLLQLKGPQVPTSLHLTESQQLVLEEAAKAVLVEPCSELDAIDEAEAVEDGAGLGDDMYLQEQQAGQA</sequence>
<dbReference type="EMBL" id="FNXT01001343">
    <property type="protein sequence ID" value="SZX78829.1"/>
    <property type="molecule type" value="Genomic_DNA"/>
</dbReference>
<reference evidence="3 4" key="1">
    <citation type="submission" date="2016-10" db="EMBL/GenBank/DDBJ databases">
        <authorList>
            <person name="Cai Z."/>
        </authorList>
    </citation>
    <scope>NUCLEOTIDE SEQUENCE [LARGE SCALE GENOMIC DNA]</scope>
</reference>
<protein>
    <submittedName>
        <fullName evidence="3">Uncharacterized protein</fullName>
    </submittedName>
</protein>
<dbReference type="Proteomes" id="UP000256970">
    <property type="component" value="Unassembled WGS sequence"/>
</dbReference>
<accession>A0A383WNT4</accession>
<dbReference type="InterPro" id="IPR038929">
    <property type="entry name" value="CCDC13"/>
</dbReference>
<proteinExistence type="predicted"/>
<organism evidence="3 4">
    <name type="scientific">Tetradesmus obliquus</name>
    <name type="common">Green alga</name>
    <name type="synonym">Acutodesmus obliquus</name>
    <dbReference type="NCBI Taxonomy" id="3088"/>
    <lineage>
        <taxon>Eukaryota</taxon>
        <taxon>Viridiplantae</taxon>
        <taxon>Chlorophyta</taxon>
        <taxon>core chlorophytes</taxon>
        <taxon>Chlorophyceae</taxon>
        <taxon>CS clade</taxon>
        <taxon>Sphaeropleales</taxon>
        <taxon>Scenedesmaceae</taxon>
        <taxon>Tetradesmus</taxon>
    </lineage>
</organism>
<dbReference type="STRING" id="3088.A0A383WNT4"/>
<keyword evidence="4" id="KW-1185">Reference proteome</keyword>
<evidence type="ECO:0000256" key="2">
    <source>
        <dbReference type="SAM" id="MobiDB-lite"/>
    </source>
</evidence>
<dbReference type="PANTHER" id="PTHR31935">
    <property type="entry name" value="COILED-COIL DOMAIN-CONTAINING PROTEIN 13"/>
    <property type="match status" value="1"/>
</dbReference>
<feature type="coiled-coil region" evidence="1">
    <location>
        <begin position="316"/>
        <end position="407"/>
    </location>
</feature>
<keyword evidence="1" id="KW-0175">Coiled coil</keyword>
<feature type="region of interest" description="Disordered" evidence="2">
    <location>
        <begin position="71"/>
        <end position="93"/>
    </location>
</feature>
<evidence type="ECO:0000313" key="3">
    <source>
        <dbReference type="EMBL" id="SZX78829.1"/>
    </source>
</evidence>
<dbReference type="AlphaFoldDB" id="A0A383WNT4"/>
<gene>
    <name evidence="3" type="ORF">BQ4739_LOCUS19135</name>
</gene>
<evidence type="ECO:0000256" key="1">
    <source>
        <dbReference type="SAM" id="Coils"/>
    </source>
</evidence>
<name>A0A383WNT4_TETOB</name>
<evidence type="ECO:0000313" key="4">
    <source>
        <dbReference type="Proteomes" id="UP000256970"/>
    </source>
</evidence>
<feature type="compositionally biased region" description="Low complexity" evidence="2">
    <location>
        <begin position="77"/>
        <end position="88"/>
    </location>
</feature>
<dbReference type="PANTHER" id="PTHR31935:SF1">
    <property type="entry name" value="COILED-COIL DOMAIN-CONTAINING PROTEIN 13"/>
    <property type="match status" value="1"/>
</dbReference>